<dbReference type="Gene3D" id="3.40.50.880">
    <property type="match status" value="1"/>
</dbReference>
<proteinExistence type="predicted"/>
<dbReference type="RefSeq" id="WP_126555669.1">
    <property type="nucleotide sequence ID" value="NZ_BIFS01000002.1"/>
</dbReference>
<dbReference type="PANTHER" id="PTHR40469">
    <property type="entry name" value="SECRETED GLYCOSYL HYDROLASE"/>
    <property type="match status" value="1"/>
</dbReference>
<dbReference type="OrthoDB" id="9785923at2"/>
<gene>
    <name evidence="2" type="ORF">KDK_64280</name>
</gene>
<dbReference type="PANTHER" id="PTHR40469:SF2">
    <property type="entry name" value="GALACTOSE-BINDING DOMAIN-LIKE SUPERFAMILY PROTEIN"/>
    <property type="match status" value="1"/>
</dbReference>
<name>A0A402AU38_9CHLR</name>
<protein>
    <recommendedName>
        <fullName evidence="1">ThuA-like domain-containing protein</fullName>
    </recommendedName>
</protein>
<accession>A0A402AU38</accession>
<dbReference type="Pfam" id="PF06283">
    <property type="entry name" value="ThuA"/>
    <property type="match status" value="1"/>
</dbReference>
<organism evidence="2 3">
    <name type="scientific">Dictyobacter kobayashii</name>
    <dbReference type="NCBI Taxonomy" id="2014872"/>
    <lineage>
        <taxon>Bacteria</taxon>
        <taxon>Bacillati</taxon>
        <taxon>Chloroflexota</taxon>
        <taxon>Ktedonobacteria</taxon>
        <taxon>Ktedonobacterales</taxon>
        <taxon>Dictyobacteraceae</taxon>
        <taxon>Dictyobacter</taxon>
    </lineage>
</organism>
<dbReference type="InterPro" id="IPR029010">
    <property type="entry name" value="ThuA-like"/>
</dbReference>
<dbReference type="Proteomes" id="UP000287188">
    <property type="component" value="Unassembled WGS sequence"/>
</dbReference>
<dbReference type="EMBL" id="BIFS01000002">
    <property type="protein sequence ID" value="GCE22628.1"/>
    <property type="molecule type" value="Genomic_DNA"/>
</dbReference>
<evidence type="ECO:0000259" key="1">
    <source>
        <dbReference type="Pfam" id="PF06283"/>
    </source>
</evidence>
<keyword evidence="3" id="KW-1185">Reference proteome</keyword>
<sequence>MKSALIVWGGWEGHEPEKGAALFAPFLREQGYEVEVATNLDVYLDEAKMQALDLIVPIWTMGTITNEQERGLLSAVKNGVGIAGWHGCMADSYRNNTEYQFMVGGQWVAHPGNIIDYKVNITNHDDPITAGLSDFNMHSEQYYMHIDPKIEVLATTTFSGEYAEWIAGSVVPVAWKKQWGKGRVFYSSLGHVRTDFDVPEALTIMQRGMLWASR</sequence>
<comment type="caution">
    <text evidence="2">The sequence shown here is derived from an EMBL/GenBank/DDBJ whole genome shotgun (WGS) entry which is preliminary data.</text>
</comment>
<feature type="domain" description="ThuA-like" evidence="1">
    <location>
        <begin position="4"/>
        <end position="212"/>
    </location>
</feature>
<dbReference type="SUPFAM" id="SSF52317">
    <property type="entry name" value="Class I glutamine amidotransferase-like"/>
    <property type="match status" value="1"/>
</dbReference>
<dbReference type="AlphaFoldDB" id="A0A402AU38"/>
<reference evidence="3" key="1">
    <citation type="submission" date="2018-12" db="EMBL/GenBank/DDBJ databases">
        <title>Tengunoibacter tsumagoiensis gen. nov., sp. nov., Dictyobacter kobayashii sp. nov., D. alpinus sp. nov., and D. joshuensis sp. nov. and description of Dictyobacteraceae fam. nov. within the order Ktedonobacterales isolated from Tengu-no-mugimeshi.</title>
        <authorList>
            <person name="Wang C.M."/>
            <person name="Zheng Y."/>
            <person name="Sakai Y."/>
            <person name="Toyoda A."/>
            <person name="Minakuchi Y."/>
            <person name="Abe K."/>
            <person name="Yokota A."/>
            <person name="Yabe S."/>
        </authorList>
    </citation>
    <scope>NUCLEOTIDE SEQUENCE [LARGE SCALE GENOMIC DNA]</scope>
    <source>
        <strain evidence="3">Uno11</strain>
    </source>
</reference>
<evidence type="ECO:0000313" key="3">
    <source>
        <dbReference type="Proteomes" id="UP000287188"/>
    </source>
</evidence>
<dbReference type="InterPro" id="IPR029062">
    <property type="entry name" value="Class_I_gatase-like"/>
</dbReference>
<evidence type="ECO:0000313" key="2">
    <source>
        <dbReference type="EMBL" id="GCE22628.1"/>
    </source>
</evidence>